<accession>A0A949K019</accession>
<dbReference type="RefSeq" id="WP_238721949.1">
    <property type="nucleotide sequence ID" value="NZ_JAHQCW010000020.1"/>
</dbReference>
<keyword evidence="2" id="KW-1185">Reference proteome</keyword>
<dbReference type="InterPro" id="IPR022121">
    <property type="entry name" value="Peptidase_M73_camelysin"/>
</dbReference>
<reference evidence="1" key="1">
    <citation type="submission" date="2021-06" db="EMBL/GenBank/DDBJ databases">
        <title>Description of novel taxa of the family Lachnospiraceae.</title>
        <authorList>
            <person name="Chaplin A.V."/>
            <person name="Sokolova S.R."/>
            <person name="Pikina A.P."/>
            <person name="Korzhanova M."/>
            <person name="Belova V."/>
            <person name="Korostin D."/>
            <person name="Efimov B.A."/>
        </authorList>
    </citation>
    <scope>NUCLEOTIDE SEQUENCE</scope>
    <source>
        <strain evidence="1">ASD5720</strain>
    </source>
</reference>
<protein>
    <submittedName>
        <fullName evidence="1">BsaA family SipW-dependent biofilm matrix protein</fullName>
    </submittedName>
</protein>
<dbReference type="Proteomes" id="UP000712157">
    <property type="component" value="Unassembled WGS sequence"/>
</dbReference>
<organism evidence="1 2">
    <name type="scientific">Diplocloster agilis</name>
    <dbReference type="NCBI Taxonomy" id="2850323"/>
    <lineage>
        <taxon>Bacteria</taxon>
        <taxon>Bacillati</taxon>
        <taxon>Bacillota</taxon>
        <taxon>Clostridia</taxon>
        <taxon>Lachnospirales</taxon>
        <taxon>Lachnospiraceae</taxon>
        <taxon>Diplocloster</taxon>
    </lineage>
</organism>
<dbReference type="EMBL" id="JAHQCW010000020">
    <property type="protein sequence ID" value="MBU9737381.1"/>
    <property type="molecule type" value="Genomic_DNA"/>
</dbReference>
<dbReference type="NCBIfam" id="TIGR04088">
    <property type="entry name" value="cognate_SipW"/>
    <property type="match status" value="1"/>
</dbReference>
<dbReference type="InterPro" id="IPR024008">
    <property type="entry name" value="BsaA"/>
</dbReference>
<evidence type="ECO:0000313" key="2">
    <source>
        <dbReference type="Proteomes" id="UP000712157"/>
    </source>
</evidence>
<proteinExistence type="predicted"/>
<dbReference type="Pfam" id="PF12389">
    <property type="entry name" value="Peptidase_M73"/>
    <property type="match status" value="1"/>
</dbReference>
<gene>
    <name evidence="1" type="ORF">KTH89_12595</name>
</gene>
<dbReference type="InterPro" id="IPR023833">
    <property type="entry name" value="Signal_pept_SipW-depend-type"/>
</dbReference>
<evidence type="ECO:0000313" key="1">
    <source>
        <dbReference type="EMBL" id="MBU9737381.1"/>
    </source>
</evidence>
<name>A0A949K019_9FIRM</name>
<dbReference type="NCBIfam" id="TIGR04090">
    <property type="entry name" value="exp_by_SipW_IV"/>
    <property type="match status" value="1"/>
</dbReference>
<sequence>MKRNSKGKLISLIAVVCVFLIGGTIAYFSDQETKANTLTMGKFNSDLHEEFDPPSDWKPGVEVEKKVRVDNTGTVDMIVAARFDESCVRREDVYLKRYNNETKELEDILVANAGEKLPVIFDIQQQDGQIVSYQEVAVKNFGADVTEYIEGSDPSAYEGKWVYTYDVKNGVYYFLYMGIVEAGKSSPQLLDSVTMNSRLENVVSNTEQVYWYDEETGKNKQSFTYQNSEYGYDAVDYKLDITAKTLQASGKAIQSEWSTDTGIIPDNFKELLTHLEDMCGK</sequence>
<comment type="caution">
    <text evidence="1">The sequence shown here is derived from an EMBL/GenBank/DDBJ whole genome shotgun (WGS) entry which is preliminary data.</text>
</comment>
<dbReference type="AlphaFoldDB" id="A0A949K019"/>